<evidence type="ECO:0000259" key="2">
    <source>
        <dbReference type="Pfam" id="PF13860"/>
    </source>
</evidence>
<evidence type="ECO:0000313" key="3">
    <source>
        <dbReference type="EMBL" id="CAB4907623.1"/>
    </source>
</evidence>
<dbReference type="AlphaFoldDB" id="A0A6J7GTL6"/>
<evidence type="ECO:0000256" key="1">
    <source>
        <dbReference type="SAM" id="MobiDB-lite"/>
    </source>
</evidence>
<dbReference type="EMBL" id="CAFBMK010000041">
    <property type="protein sequence ID" value="CAB4907623.1"/>
    <property type="molecule type" value="Genomic_DNA"/>
</dbReference>
<feature type="domain" description="FlgD/Vpr Ig-like" evidence="2">
    <location>
        <begin position="63"/>
        <end position="118"/>
    </location>
</feature>
<sequence>MTRAARVVFGLLCVATVASFFVAQRLKNQPAVLQSVRFSEAFSPDGDGRRDNLAIYFAVKRGQPVTVEVVDQGGQTVRTLAEDLGTRDYGRNRLVWNGRDDDDRLASDGTYRLKVVLEDEGRSIVYRARSFQLRTEAPRPRVLSVATEGAEPGRGPAILPTVDGRPVVATLRLRGWEPTARVVRTGPGTPEVVRELRVTDVERDTDGVLLSDVRGGPRVTRGIEARATWDGRLEDGSRAPAGTYVVQVCVRDRAGVRGCGPRGTGTDLLPAAEDDGRMRGRGGITVRDVGVQANPAPVTSGNRLTFFVDARGKRYDWVLRRVGTRRPVDRGTSSATVLKVGTKSARGALYRLAVSAGGRRVEVPALAADSREQRVLVVLPAVTWQGLEPLDDDGDGLANTLNGPEESRASRVRTPRVLSSLPRGFRTAEEPTMAWLARHRKRFELTTDLALARGEGPKIEGHRGVLLVGEHRWTTPAVATSLREFVRGGGTVAGLDPTGLRRSVTLSRRDEPTSVLRAPSPFTAENAVGLTSQGAVRLDGPPQNDKDDVGLFQGTDGRFEGYPVGWPLEDVGENTVVASAVDQGDHVLIAAVKIGDGFAIRTGLPAFASRLGTDPDTSELLESTWRLLSR</sequence>
<gene>
    <name evidence="3" type="ORF">UFOPK3564_01003</name>
</gene>
<proteinExistence type="predicted"/>
<dbReference type="Gene3D" id="2.60.40.4070">
    <property type="match status" value="1"/>
</dbReference>
<accession>A0A6J7GTL6</accession>
<dbReference type="Pfam" id="PF13860">
    <property type="entry name" value="FlgD_ig"/>
    <property type="match status" value="1"/>
</dbReference>
<protein>
    <submittedName>
        <fullName evidence="3">Unannotated protein</fullName>
    </submittedName>
</protein>
<organism evidence="3">
    <name type="scientific">freshwater metagenome</name>
    <dbReference type="NCBI Taxonomy" id="449393"/>
    <lineage>
        <taxon>unclassified sequences</taxon>
        <taxon>metagenomes</taxon>
        <taxon>ecological metagenomes</taxon>
    </lineage>
</organism>
<name>A0A6J7GTL6_9ZZZZ</name>
<reference evidence="3" key="1">
    <citation type="submission" date="2020-05" db="EMBL/GenBank/DDBJ databases">
        <authorList>
            <person name="Chiriac C."/>
            <person name="Salcher M."/>
            <person name="Ghai R."/>
            <person name="Kavagutti S V."/>
        </authorList>
    </citation>
    <scope>NUCLEOTIDE SEQUENCE</scope>
</reference>
<dbReference type="InterPro" id="IPR025965">
    <property type="entry name" value="FlgD/Vpr_Ig-like"/>
</dbReference>
<feature type="region of interest" description="Disordered" evidence="1">
    <location>
        <begin position="395"/>
        <end position="414"/>
    </location>
</feature>